<dbReference type="RefSeq" id="WP_378019288.1">
    <property type="nucleotide sequence ID" value="NZ_JBHSKG010000001.1"/>
</dbReference>
<name>A0ABV9Z9T8_9PSEU</name>
<accession>A0ABV9Z9T8</accession>
<sequence>MTDGFGVDPAMLARTAQGIRGVVDTLGEVGHGYLAESGRGLSFLALGGEESGHPQVGASFDAFLDRWSWGLRALVQDGRAVAEALDAAGVEYDGVDTSVSGELRRLVALAVGDPGSDGVPGALR</sequence>
<evidence type="ECO:0000313" key="1">
    <source>
        <dbReference type="EMBL" id="MFC5137070.1"/>
    </source>
</evidence>
<comment type="caution">
    <text evidence="1">The sequence shown here is derived from an EMBL/GenBank/DDBJ whole genome shotgun (WGS) entry which is preliminary data.</text>
</comment>
<reference evidence="2" key="1">
    <citation type="journal article" date="2019" name="Int. J. Syst. Evol. Microbiol.">
        <title>The Global Catalogue of Microorganisms (GCM) 10K type strain sequencing project: providing services to taxonomists for standard genome sequencing and annotation.</title>
        <authorList>
            <consortium name="The Broad Institute Genomics Platform"/>
            <consortium name="The Broad Institute Genome Sequencing Center for Infectious Disease"/>
            <person name="Wu L."/>
            <person name="Ma J."/>
        </authorList>
    </citation>
    <scope>NUCLEOTIDE SEQUENCE [LARGE SCALE GENOMIC DNA]</scope>
    <source>
        <strain evidence="2">XZYJ18</strain>
    </source>
</reference>
<proteinExistence type="predicted"/>
<gene>
    <name evidence="1" type="ORF">ACFPK1_02410</name>
</gene>
<evidence type="ECO:0000313" key="2">
    <source>
        <dbReference type="Proteomes" id="UP001596175"/>
    </source>
</evidence>
<dbReference type="EMBL" id="JBHSKG010000001">
    <property type="protein sequence ID" value="MFC5137070.1"/>
    <property type="molecule type" value="Genomic_DNA"/>
</dbReference>
<protein>
    <submittedName>
        <fullName evidence="1">WXG100 family type VII secretion target</fullName>
    </submittedName>
</protein>
<dbReference type="Proteomes" id="UP001596175">
    <property type="component" value="Unassembled WGS sequence"/>
</dbReference>
<organism evidence="1 2">
    <name type="scientific">Actinomycetospora rhizophila</name>
    <dbReference type="NCBI Taxonomy" id="1416876"/>
    <lineage>
        <taxon>Bacteria</taxon>
        <taxon>Bacillati</taxon>
        <taxon>Actinomycetota</taxon>
        <taxon>Actinomycetes</taxon>
        <taxon>Pseudonocardiales</taxon>
        <taxon>Pseudonocardiaceae</taxon>
        <taxon>Actinomycetospora</taxon>
    </lineage>
</organism>
<keyword evidence="2" id="KW-1185">Reference proteome</keyword>